<gene>
    <name evidence="1" type="ORF">FD145_1355</name>
</gene>
<evidence type="ECO:0000313" key="1">
    <source>
        <dbReference type="EMBL" id="KAF0133275.1"/>
    </source>
</evidence>
<dbReference type="Proteomes" id="UP000488506">
    <property type="component" value="Unassembled WGS sequence"/>
</dbReference>
<proteinExistence type="predicted"/>
<sequence>MEITKVKDPESVAQNLACVFYKTKSCNPKKISFKICTRCHRCQAITLDNIIPQLFNRIISMASSLMSAFGLAGASGSSGSSGTSGTS</sequence>
<organism evidence="1 2">
    <name type="scientific">Candidatus Saganbacteria bacterium</name>
    <dbReference type="NCBI Taxonomy" id="2575572"/>
    <lineage>
        <taxon>Bacteria</taxon>
        <taxon>Bacillati</taxon>
        <taxon>Saganbacteria</taxon>
    </lineage>
</organism>
<dbReference type="EMBL" id="WPAF01000030">
    <property type="protein sequence ID" value="KAF0133275.1"/>
    <property type="molecule type" value="Genomic_DNA"/>
</dbReference>
<protein>
    <submittedName>
        <fullName evidence="1">Uncharacterized protein</fullName>
    </submittedName>
</protein>
<accession>A0A833NZJ8</accession>
<reference evidence="1 2" key="1">
    <citation type="submission" date="2019-12" db="EMBL/GenBank/DDBJ databases">
        <authorList>
            <person name="Wolfe R."/>
            <person name="Danczak R."/>
            <person name="Wilkins M."/>
        </authorList>
    </citation>
    <scope>NUCLEOTIDE SEQUENCE [LARGE SCALE GENOMIC DNA]</scope>
    <source>
        <strain evidence="1">X2_MaxBin.013</strain>
    </source>
</reference>
<evidence type="ECO:0000313" key="2">
    <source>
        <dbReference type="Proteomes" id="UP000488506"/>
    </source>
</evidence>
<name>A0A833NZJ8_UNCSA</name>
<comment type="caution">
    <text evidence="1">The sequence shown here is derived from an EMBL/GenBank/DDBJ whole genome shotgun (WGS) entry which is preliminary data.</text>
</comment>
<dbReference type="AlphaFoldDB" id="A0A833NZJ8"/>